<dbReference type="PANTHER" id="PTHR10353">
    <property type="entry name" value="GLYCOSYL HYDROLASE"/>
    <property type="match status" value="1"/>
</dbReference>
<organism evidence="6 7">
    <name type="scientific">Digitaria exilis</name>
    <dbReference type="NCBI Taxonomy" id="1010633"/>
    <lineage>
        <taxon>Eukaryota</taxon>
        <taxon>Viridiplantae</taxon>
        <taxon>Streptophyta</taxon>
        <taxon>Embryophyta</taxon>
        <taxon>Tracheophyta</taxon>
        <taxon>Spermatophyta</taxon>
        <taxon>Magnoliopsida</taxon>
        <taxon>Liliopsida</taxon>
        <taxon>Poales</taxon>
        <taxon>Poaceae</taxon>
        <taxon>PACMAD clade</taxon>
        <taxon>Panicoideae</taxon>
        <taxon>Panicodae</taxon>
        <taxon>Paniceae</taxon>
        <taxon>Anthephorinae</taxon>
        <taxon>Digitaria</taxon>
    </lineage>
</organism>
<keyword evidence="3" id="KW-0326">Glycosidase</keyword>
<evidence type="ECO:0000313" key="6">
    <source>
        <dbReference type="EMBL" id="KAF8645027.1"/>
    </source>
</evidence>
<feature type="chain" id="PRO_5032468816" evidence="5">
    <location>
        <begin position="27"/>
        <end position="652"/>
    </location>
</feature>
<dbReference type="InterPro" id="IPR017853">
    <property type="entry name" value="GH"/>
</dbReference>
<proteinExistence type="inferred from homology"/>
<dbReference type="PANTHER" id="PTHR10353:SF209">
    <property type="entry name" value="GALACTOLIPID GALACTOSYLTRANSFERASE SFR2, CHLOROPLASTIC"/>
    <property type="match status" value="1"/>
</dbReference>
<dbReference type="SUPFAM" id="SSF51445">
    <property type="entry name" value="(Trans)glycosidases"/>
    <property type="match status" value="1"/>
</dbReference>
<comment type="similarity">
    <text evidence="1 4">Belongs to the glycosyl hydrolase 1 family.</text>
</comment>
<keyword evidence="2" id="KW-0378">Hydrolase</keyword>
<accession>A0A834ZWY0</accession>
<comment type="caution">
    <text evidence="6">The sequence shown here is derived from an EMBL/GenBank/DDBJ whole genome shotgun (WGS) entry which is preliminary data.</text>
</comment>
<dbReference type="AlphaFoldDB" id="A0A834ZWY0"/>
<reference evidence="6" key="1">
    <citation type="submission" date="2020-07" db="EMBL/GenBank/DDBJ databases">
        <title>Genome sequence and genetic diversity analysis of an under-domesticated orphan crop, white fonio (Digitaria exilis).</title>
        <authorList>
            <person name="Bennetzen J.L."/>
            <person name="Chen S."/>
            <person name="Ma X."/>
            <person name="Wang X."/>
            <person name="Yssel A.E.J."/>
            <person name="Chaluvadi S.R."/>
            <person name="Johnson M."/>
            <person name="Gangashetty P."/>
            <person name="Hamidou F."/>
            <person name="Sanogo M.D."/>
            <person name="Zwaenepoel A."/>
            <person name="Wallace J."/>
            <person name="Van De Peer Y."/>
            <person name="Van Deynze A."/>
        </authorList>
    </citation>
    <scope>NUCLEOTIDE SEQUENCE</scope>
    <source>
        <tissue evidence="6">Leaves</tissue>
    </source>
</reference>
<protein>
    <submittedName>
        <fullName evidence="6">Uncharacterized protein</fullName>
    </submittedName>
</protein>
<dbReference type="GO" id="GO:0008422">
    <property type="term" value="F:beta-glucosidase activity"/>
    <property type="evidence" value="ECO:0007669"/>
    <property type="project" value="TreeGrafter"/>
</dbReference>
<evidence type="ECO:0000313" key="7">
    <source>
        <dbReference type="Proteomes" id="UP000636709"/>
    </source>
</evidence>
<dbReference type="EMBL" id="JACEFO010003031">
    <property type="protein sequence ID" value="KAF8645027.1"/>
    <property type="molecule type" value="Genomic_DNA"/>
</dbReference>
<sequence length="652" mass="73002">MPLPAFLAAAAKLAVLVVAAATAANAASFARYRRRHLRRIPNPIDEAADPIADFRALPSAGAGAGADDASGAVANLVLRTATARLTDSFFAEDGGFFFGLATAPAHVEDRLEDAWLQFATEHSCDDKEAVRDHKTADAVMASAAGDGGAQLASMSRREVKAGVDGEKRKPLKVAMEAMLRGFEMFVEGAESDSDDNCSHNVAAWHNVPCPQERLKFWSDPETELKLAKETGISVFRMGIDWTRVMPKEPTDEQLKSSVNFAALERYRWIIQRVHEYGMKVMLTLFHHSLPPWAGEYGGWKMEKTVKYFMDFVRLVVDSVSDLVDYWVVFNEPHVFVMLTYCAGAWPGGDPNAIEVATSALPTGVYNQALHWMAIAHAEAYDYIHLESKNERKPIVGVAHHVSFTRPYGLFDVAAVTLANSMTLFPYIDSICDKLDFIGINYYGQEVISGPGLKLVDNDEYSESGRGVYPDGLFRVLIQFNERYKSLNIPFMITENGVSDETDMIRKPYILEHLLAIYAAVIMGVRVLGYLFWTTSDNWEWADGYGPKFGLVAVDRANNLARKPRPSYYLFSKVCADFSKLYFGIDQYGSIFLTGGLDRPIQRPFILRDWRFGHYEMEGLQDPLSRFIRSIMSPILQKKKIHYVEDDISYSIS</sequence>
<keyword evidence="5" id="KW-0732">Signal</keyword>
<evidence type="ECO:0000256" key="3">
    <source>
        <dbReference type="ARBA" id="ARBA00023295"/>
    </source>
</evidence>
<evidence type="ECO:0000256" key="4">
    <source>
        <dbReference type="RuleBase" id="RU003690"/>
    </source>
</evidence>
<dbReference type="Pfam" id="PF00232">
    <property type="entry name" value="Glyco_hydro_1"/>
    <property type="match status" value="2"/>
</dbReference>
<feature type="signal peptide" evidence="5">
    <location>
        <begin position="1"/>
        <end position="26"/>
    </location>
</feature>
<gene>
    <name evidence="6" type="ORF">HU200_066232</name>
</gene>
<keyword evidence="7" id="KW-1185">Reference proteome</keyword>
<name>A0A834ZWY0_9POAL</name>
<dbReference type="Proteomes" id="UP000636709">
    <property type="component" value="Unassembled WGS sequence"/>
</dbReference>
<dbReference type="PRINTS" id="PR00131">
    <property type="entry name" value="GLHYDRLASE1"/>
</dbReference>
<evidence type="ECO:0000256" key="5">
    <source>
        <dbReference type="SAM" id="SignalP"/>
    </source>
</evidence>
<dbReference type="Gene3D" id="3.20.20.80">
    <property type="entry name" value="Glycosidases"/>
    <property type="match status" value="1"/>
</dbReference>
<dbReference type="GO" id="GO:0005975">
    <property type="term" value="P:carbohydrate metabolic process"/>
    <property type="evidence" value="ECO:0007669"/>
    <property type="project" value="InterPro"/>
</dbReference>
<dbReference type="InterPro" id="IPR001360">
    <property type="entry name" value="Glyco_hydro_1"/>
</dbReference>
<evidence type="ECO:0000256" key="1">
    <source>
        <dbReference type="ARBA" id="ARBA00010838"/>
    </source>
</evidence>
<evidence type="ECO:0000256" key="2">
    <source>
        <dbReference type="ARBA" id="ARBA00022801"/>
    </source>
</evidence>
<dbReference type="OrthoDB" id="65569at2759"/>